<feature type="domain" description="Transposase IS200-like" evidence="1">
    <location>
        <begin position="11"/>
        <end position="158"/>
    </location>
</feature>
<evidence type="ECO:0000313" key="2">
    <source>
        <dbReference type="EMBL" id="OGG13361.1"/>
    </source>
</evidence>
<dbReference type="InterPro" id="IPR036515">
    <property type="entry name" value="Transposase_17_sf"/>
</dbReference>
<dbReference type="Pfam" id="PF01797">
    <property type="entry name" value="Y1_Tnp"/>
    <property type="match status" value="1"/>
</dbReference>
<reference evidence="2 3" key="1">
    <citation type="journal article" date="2016" name="Nat. Commun.">
        <title>Thousands of microbial genomes shed light on interconnected biogeochemical processes in an aquifer system.</title>
        <authorList>
            <person name="Anantharaman K."/>
            <person name="Brown C.T."/>
            <person name="Hug L.A."/>
            <person name="Sharon I."/>
            <person name="Castelle C.J."/>
            <person name="Probst A.J."/>
            <person name="Thomas B.C."/>
            <person name="Singh A."/>
            <person name="Wilkins M.J."/>
            <person name="Karaoz U."/>
            <person name="Brodie E.L."/>
            <person name="Williams K.H."/>
            <person name="Hubbard S.S."/>
            <person name="Banfield J.F."/>
        </authorList>
    </citation>
    <scope>NUCLEOTIDE SEQUENCE [LARGE SCALE GENOMIC DNA]</scope>
</reference>
<evidence type="ECO:0000259" key="1">
    <source>
        <dbReference type="SMART" id="SM01321"/>
    </source>
</evidence>
<name>A0A1F5ZLQ5_9BACT</name>
<dbReference type="PANTHER" id="PTHR34322">
    <property type="entry name" value="TRANSPOSASE, Y1_TNP DOMAIN-CONTAINING"/>
    <property type="match status" value="1"/>
</dbReference>
<dbReference type="SMART" id="SM01321">
    <property type="entry name" value="Y1_Tnp"/>
    <property type="match status" value="1"/>
</dbReference>
<dbReference type="Gene3D" id="3.30.70.1290">
    <property type="entry name" value="Transposase IS200-like"/>
    <property type="match status" value="1"/>
</dbReference>
<gene>
    <name evidence="2" type="ORF">A3D77_03070</name>
</gene>
<evidence type="ECO:0000313" key="3">
    <source>
        <dbReference type="Proteomes" id="UP000176923"/>
    </source>
</evidence>
<dbReference type="EMBL" id="MFJL01000037">
    <property type="protein sequence ID" value="OGG13361.1"/>
    <property type="molecule type" value="Genomic_DNA"/>
</dbReference>
<protein>
    <recommendedName>
        <fullName evidence="1">Transposase IS200-like domain-containing protein</fullName>
    </recommendedName>
</protein>
<dbReference type="STRING" id="1798382.A3D77_03070"/>
<dbReference type="GO" id="GO:0006313">
    <property type="term" value="P:DNA transposition"/>
    <property type="evidence" value="ECO:0007669"/>
    <property type="project" value="InterPro"/>
</dbReference>
<dbReference type="InterPro" id="IPR002686">
    <property type="entry name" value="Transposase_17"/>
</dbReference>
<sequence length="232" mass="27320">MASRNSVKIYTPDSYFHVYNRGVEQRNIFQDEQDFSVFLSYVQTYITPKDNQVFYDILTSPQSTSKDKDTALKMINLKNYYLRVQLICYALLPNHFHMLLYQREPVINGFMNSLGTRYAMYFNRKYKRKGVLFQDVYKAVQVDSDEQLLYLSQYIHTNPVKAVGIPIHRWEESPYPSSLPEYLGLRNTDWISKECILDYFSKTNPGDTYEKFLGIPMDLERIANSAIDIESE</sequence>
<dbReference type="GO" id="GO:0004803">
    <property type="term" value="F:transposase activity"/>
    <property type="evidence" value="ECO:0007669"/>
    <property type="project" value="InterPro"/>
</dbReference>
<organism evidence="2 3">
    <name type="scientific">Candidatus Gottesmanbacteria bacterium RIFCSPHIGHO2_02_FULL_39_11</name>
    <dbReference type="NCBI Taxonomy" id="1798382"/>
    <lineage>
        <taxon>Bacteria</taxon>
        <taxon>Candidatus Gottesmaniibacteriota</taxon>
    </lineage>
</organism>
<dbReference type="PANTHER" id="PTHR34322:SF2">
    <property type="entry name" value="TRANSPOSASE IS200-LIKE DOMAIN-CONTAINING PROTEIN"/>
    <property type="match status" value="1"/>
</dbReference>
<dbReference type="SUPFAM" id="SSF143422">
    <property type="entry name" value="Transposase IS200-like"/>
    <property type="match status" value="1"/>
</dbReference>
<accession>A0A1F5ZLQ5</accession>
<dbReference type="AlphaFoldDB" id="A0A1F5ZLQ5"/>
<comment type="caution">
    <text evidence="2">The sequence shown here is derived from an EMBL/GenBank/DDBJ whole genome shotgun (WGS) entry which is preliminary data.</text>
</comment>
<dbReference type="GO" id="GO:0003677">
    <property type="term" value="F:DNA binding"/>
    <property type="evidence" value="ECO:0007669"/>
    <property type="project" value="InterPro"/>
</dbReference>
<dbReference type="Proteomes" id="UP000176923">
    <property type="component" value="Unassembled WGS sequence"/>
</dbReference>
<proteinExistence type="predicted"/>